<sequence>MAFIDTESLFIQVSNDFHGRHVGREALDDCSQLLILRKHVGVAFQIVFCYVSSDERVGVWSLGKDAEFRANQFCFQFQFGNLLQVFKQSRLVRHVVDCDRWDVKFFRAWPDARLGGGSFVGSVVSMLLLTVSSANLF</sequence>
<protein>
    <submittedName>
        <fullName evidence="1">Uncharacterized protein</fullName>
    </submittedName>
</protein>
<name>A0A8X6LDS6_TRICU</name>
<organism evidence="1 2">
    <name type="scientific">Trichonephila clavata</name>
    <name type="common">Joro spider</name>
    <name type="synonym">Nephila clavata</name>
    <dbReference type="NCBI Taxonomy" id="2740835"/>
    <lineage>
        <taxon>Eukaryota</taxon>
        <taxon>Metazoa</taxon>
        <taxon>Ecdysozoa</taxon>
        <taxon>Arthropoda</taxon>
        <taxon>Chelicerata</taxon>
        <taxon>Arachnida</taxon>
        <taxon>Araneae</taxon>
        <taxon>Araneomorphae</taxon>
        <taxon>Entelegynae</taxon>
        <taxon>Araneoidea</taxon>
        <taxon>Nephilidae</taxon>
        <taxon>Trichonephila</taxon>
    </lineage>
</organism>
<evidence type="ECO:0000313" key="1">
    <source>
        <dbReference type="EMBL" id="GFR03414.1"/>
    </source>
</evidence>
<dbReference type="AlphaFoldDB" id="A0A8X6LDS6"/>
<dbReference type="Proteomes" id="UP000887116">
    <property type="component" value="Unassembled WGS sequence"/>
</dbReference>
<comment type="caution">
    <text evidence="1">The sequence shown here is derived from an EMBL/GenBank/DDBJ whole genome shotgun (WGS) entry which is preliminary data.</text>
</comment>
<keyword evidence="2" id="KW-1185">Reference proteome</keyword>
<proteinExistence type="predicted"/>
<reference evidence="1" key="1">
    <citation type="submission" date="2020-07" db="EMBL/GenBank/DDBJ databases">
        <title>Multicomponent nature underlies the extraordinary mechanical properties of spider dragline silk.</title>
        <authorList>
            <person name="Kono N."/>
            <person name="Nakamura H."/>
            <person name="Mori M."/>
            <person name="Yoshida Y."/>
            <person name="Ohtoshi R."/>
            <person name="Malay A.D."/>
            <person name="Moran D.A.P."/>
            <person name="Tomita M."/>
            <person name="Numata K."/>
            <person name="Arakawa K."/>
        </authorList>
    </citation>
    <scope>NUCLEOTIDE SEQUENCE</scope>
</reference>
<evidence type="ECO:0000313" key="2">
    <source>
        <dbReference type="Proteomes" id="UP000887116"/>
    </source>
</evidence>
<gene>
    <name evidence="1" type="ORF">TNCT_569201</name>
</gene>
<accession>A0A8X6LDS6</accession>
<dbReference type="EMBL" id="BMAO01035389">
    <property type="protein sequence ID" value="GFR03414.1"/>
    <property type="molecule type" value="Genomic_DNA"/>
</dbReference>